<dbReference type="InterPro" id="IPR006158">
    <property type="entry name" value="Cobalamin-bd"/>
</dbReference>
<dbReference type="Gene3D" id="1.10.1240.10">
    <property type="entry name" value="Methionine synthase domain"/>
    <property type="match status" value="1"/>
</dbReference>
<dbReference type="SUPFAM" id="SSF52242">
    <property type="entry name" value="Cobalamin (vitamin B12)-binding domain"/>
    <property type="match status" value="1"/>
</dbReference>
<dbReference type="InterPro" id="IPR003759">
    <property type="entry name" value="Cbl-bd_cap"/>
</dbReference>
<comment type="caution">
    <text evidence="2">The sequence shown here is derived from an EMBL/GenBank/DDBJ whole genome shotgun (WGS) entry which is preliminary data.</text>
</comment>
<dbReference type="NCBIfam" id="TIGR01764">
    <property type="entry name" value="excise"/>
    <property type="match status" value="1"/>
</dbReference>
<dbReference type="GO" id="GO:0003677">
    <property type="term" value="F:DNA binding"/>
    <property type="evidence" value="ECO:0007669"/>
    <property type="project" value="InterPro"/>
</dbReference>
<evidence type="ECO:0000313" key="2">
    <source>
        <dbReference type="EMBL" id="TWU66431.1"/>
    </source>
</evidence>
<dbReference type="OrthoDB" id="3575335at2"/>
<dbReference type="Gene3D" id="3.40.50.280">
    <property type="entry name" value="Cobalamin-binding domain"/>
    <property type="match status" value="1"/>
</dbReference>
<sequence length="309" mass="34353">MQQHLSSIQASRLLGVSRSTVKRMCDEGTLAVVRTPGGHRRIAGDSIRRWMNHRSDANAISQPGPKRRTSVLAVERVVDMLFRGHSIDLADAIVRRWCSVRRNSSDDVFASARSLAEIMDQTVAPALWEVGSRWESGRFCVYQEHECTATLCDALSMVKQQMRTGPMLSMTESSGHRSSTAINDKPDDQIHAVGCAVGDEQHDVASKMIELVLTAAGMTTRSLGAALPVDSLQAAIEDYRPQMVWLTYTCVQQPDSMVQINDRLFSSLRPGQRLVVGGQALTQSLRRQMRFHFAGDSLCHLLDYLVDLR</sequence>
<accession>A0A5C6FVJ7</accession>
<dbReference type="Pfam" id="PF02607">
    <property type="entry name" value="B12-binding_2"/>
    <property type="match status" value="1"/>
</dbReference>
<evidence type="ECO:0000313" key="3">
    <source>
        <dbReference type="Proteomes" id="UP000316476"/>
    </source>
</evidence>
<gene>
    <name evidence="2" type="ORF">V7x_19970</name>
</gene>
<dbReference type="EMBL" id="SJPZ01000001">
    <property type="protein sequence ID" value="TWU66431.1"/>
    <property type="molecule type" value="Genomic_DNA"/>
</dbReference>
<dbReference type="Gene3D" id="1.10.1660.10">
    <property type="match status" value="1"/>
</dbReference>
<dbReference type="Pfam" id="PF12728">
    <property type="entry name" value="HTH_17"/>
    <property type="match status" value="1"/>
</dbReference>
<dbReference type="CDD" id="cd04762">
    <property type="entry name" value="HTH_MerR-trunc"/>
    <property type="match status" value="1"/>
</dbReference>
<protein>
    <submittedName>
        <fullName evidence="2">Helix-turn-helix domain protein</fullName>
    </submittedName>
</protein>
<dbReference type="Proteomes" id="UP000316476">
    <property type="component" value="Unassembled WGS sequence"/>
</dbReference>
<dbReference type="GO" id="GO:0046872">
    <property type="term" value="F:metal ion binding"/>
    <property type="evidence" value="ECO:0007669"/>
    <property type="project" value="InterPro"/>
</dbReference>
<organism evidence="2 3">
    <name type="scientific">Crateriforma conspicua</name>
    <dbReference type="NCBI Taxonomy" id="2527996"/>
    <lineage>
        <taxon>Bacteria</taxon>
        <taxon>Pseudomonadati</taxon>
        <taxon>Planctomycetota</taxon>
        <taxon>Planctomycetia</taxon>
        <taxon>Planctomycetales</taxon>
        <taxon>Planctomycetaceae</taxon>
        <taxon>Crateriforma</taxon>
    </lineage>
</organism>
<proteinExistence type="predicted"/>
<dbReference type="RefSeq" id="WP_146413060.1">
    <property type="nucleotide sequence ID" value="NZ_SJPZ01000001.1"/>
</dbReference>
<feature type="domain" description="B12-binding" evidence="1">
    <location>
        <begin position="189"/>
        <end position="309"/>
    </location>
</feature>
<reference evidence="2 3" key="1">
    <citation type="submission" date="2019-02" db="EMBL/GenBank/DDBJ databases">
        <title>Deep-cultivation of Planctomycetes and their phenomic and genomic characterization uncovers novel biology.</title>
        <authorList>
            <person name="Wiegand S."/>
            <person name="Jogler M."/>
            <person name="Boedeker C."/>
            <person name="Pinto D."/>
            <person name="Vollmers J."/>
            <person name="Rivas-Marin E."/>
            <person name="Kohn T."/>
            <person name="Peeters S.H."/>
            <person name="Heuer A."/>
            <person name="Rast P."/>
            <person name="Oberbeckmann S."/>
            <person name="Bunk B."/>
            <person name="Jeske O."/>
            <person name="Meyerdierks A."/>
            <person name="Storesund J.E."/>
            <person name="Kallscheuer N."/>
            <person name="Luecker S."/>
            <person name="Lage O.M."/>
            <person name="Pohl T."/>
            <person name="Merkel B.J."/>
            <person name="Hornburger P."/>
            <person name="Mueller R.-W."/>
            <person name="Bruemmer F."/>
            <person name="Labrenz M."/>
            <person name="Spormann A.M."/>
            <person name="Op Den Camp H."/>
            <person name="Overmann J."/>
            <person name="Amann R."/>
            <person name="Jetten M.S.M."/>
            <person name="Mascher T."/>
            <person name="Medema M.H."/>
            <person name="Devos D.P."/>
            <person name="Kaster A.-K."/>
            <person name="Ovreas L."/>
            <person name="Rohde M."/>
            <person name="Galperin M.Y."/>
            <person name="Jogler C."/>
        </authorList>
    </citation>
    <scope>NUCLEOTIDE SEQUENCE [LARGE SCALE GENOMIC DNA]</scope>
    <source>
        <strain evidence="2 3">V7</strain>
    </source>
</reference>
<dbReference type="AlphaFoldDB" id="A0A5C6FVJ7"/>
<dbReference type="InterPro" id="IPR036724">
    <property type="entry name" value="Cobalamin-bd_sf"/>
</dbReference>
<dbReference type="InterPro" id="IPR009061">
    <property type="entry name" value="DNA-bd_dom_put_sf"/>
</dbReference>
<name>A0A5C6FVJ7_9PLAN</name>
<dbReference type="SUPFAM" id="SSF46955">
    <property type="entry name" value="Putative DNA-binding domain"/>
    <property type="match status" value="1"/>
</dbReference>
<dbReference type="GO" id="GO:0031419">
    <property type="term" value="F:cobalamin binding"/>
    <property type="evidence" value="ECO:0007669"/>
    <property type="project" value="InterPro"/>
</dbReference>
<dbReference type="InterPro" id="IPR036594">
    <property type="entry name" value="Meth_synthase_dom"/>
</dbReference>
<dbReference type="InterPro" id="IPR041657">
    <property type="entry name" value="HTH_17"/>
</dbReference>
<evidence type="ECO:0000259" key="1">
    <source>
        <dbReference type="PROSITE" id="PS51332"/>
    </source>
</evidence>
<dbReference type="PROSITE" id="PS51332">
    <property type="entry name" value="B12_BINDING"/>
    <property type="match status" value="1"/>
</dbReference>
<dbReference type="InterPro" id="IPR010093">
    <property type="entry name" value="SinI_DNA-bd"/>
</dbReference>